<dbReference type="Proteomes" id="UP000464013">
    <property type="component" value="Chromosome"/>
</dbReference>
<organism evidence="3 4">
    <name type="scientific">Billgrantia tianxiuensis</name>
    <dbReference type="NCBI Taxonomy" id="2497861"/>
    <lineage>
        <taxon>Bacteria</taxon>
        <taxon>Pseudomonadati</taxon>
        <taxon>Pseudomonadota</taxon>
        <taxon>Gammaproteobacteria</taxon>
        <taxon>Oceanospirillales</taxon>
        <taxon>Halomonadaceae</taxon>
        <taxon>Billgrantia</taxon>
    </lineage>
</organism>
<reference evidence="3 4" key="1">
    <citation type="submission" date="2019-01" db="EMBL/GenBank/DDBJ databases">
        <title>Complete genome of a denitifying bacterium Halomons sp. BC-M4-5.</title>
        <authorList>
            <person name="Wang L."/>
            <person name="Shao Z."/>
        </authorList>
    </citation>
    <scope>NUCLEOTIDE SEQUENCE [LARGE SCALE GENOMIC DNA]</scope>
    <source>
        <strain evidence="3 4">BC-M4-5</strain>
    </source>
</reference>
<evidence type="ECO:0000313" key="4">
    <source>
        <dbReference type="Proteomes" id="UP000464013"/>
    </source>
</evidence>
<dbReference type="OrthoDB" id="6637795at2"/>
<dbReference type="KEGG" id="htx:EKK97_13980"/>
<evidence type="ECO:0000256" key="1">
    <source>
        <dbReference type="SAM" id="MobiDB-lite"/>
    </source>
</evidence>
<feature type="compositionally biased region" description="Low complexity" evidence="1">
    <location>
        <begin position="1"/>
        <end position="12"/>
    </location>
</feature>
<dbReference type="NCBIfam" id="TIGR01641">
    <property type="entry name" value="phageSPP1_gp7"/>
    <property type="match status" value="1"/>
</dbReference>
<dbReference type="AlphaFoldDB" id="A0A6I6SPQ1"/>
<dbReference type="InterPro" id="IPR006528">
    <property type="entry name" value="Phage_head_morphogenesis_dom"/>
</dbReference>
<evidence type="ECO:0000259" key="2">
    <source>
        <dbReference type="Pfam" id="PF04233"/>
    </source>
</evidence>
<sequence length="288" mass="32473">MSLEALTAANEEAASRRRRPAQPIPHPDDVERRYRAQLRALVRRITRQVQESVLPILKGSDYTQDAILTRDQWSERVASELDRLAEEYTSASFAAQVRRLATAVVMQANDETTGAFIQSVRRAIGVDYRAVLSERGMAEYLNAAIAQNVGLIKSVPEELLKGLRTVVLQGAMDGESITSIMRQIQQQTGVADRRARFIARDQLAKISGQVTERRQKQAGIQYWRWVTSKDERVGTDHRLAARRDIGFGPGVYPVGYEPPEGQPGNAKRPNCRCTRSPVFEFELPERKR</sequence>
<feature type="region of interest" description="Disordered" evidence="1">
    <location>
        <begin position="1"/>
        <end position="30"/>
    </location>
</feature>
<feature type="domain" description="Phage head morphogenesis" evidence="2">
    <location>
        <begin position="163"/>
        <end position="274"/>
    </location>
</feature>
<dbReference type="Pfam" id="PF04233">
    <property type="entry name" value="Phage_Mu_F"/>
    <property type="match status" value="1"/>
</dbReference>
<dbReference type="EMBL" id="CP035042">
    <property type="protein sequence ID" value="QHC50474.1"/>
    <property type="molecule type" value="Genomic_DNA"/>
</dbReference>
<accession>A0A6I6SPQ1</accession>
<proteinExistence type="predicted"/>
<protein>
    <submittedName>
        <fullName evidence="3">Phage head morphogenesis protein</fullName>
    </submittedName>
</protein>
<evidence type="ECO:0000313" key="3">
    <source>
        <dbReference type="EMBL" id="QHC50474.1"/>
    </source>
</evidence>
<feature type="region of interest" description="Disordered" evidence="1">
    <location>
        <begin position="251"/>
        <end position="270"/>
    </location>
</feature>
<gene>
    <name evidence="3" type="ORF">EKK97_13980</name>
</gene>
<name>A0A6I6SPQ1_9GAMM</name>
<dbReference type="RefSeq" id="WP_159552758.1">
    <property type="nucleotide sequence ID" value="NZ_CP035042.1"/>
</dbReference>
<keyword evidence="4" id="KW-1185">Reference proteome</keyword>